<dbReference type="AlphaFoldDB" id="A0A4Q9DXV7"/>
<evidence type="ECO:0000313" key="1">
    <source>
        <dbReference type="EMBL" id="TBL80703.1"/>
    </source>
</evidence>
<dbReference type="Proteomes" id="UP000293142">
    <property type="component" value="Unassembled WGS sequence"/>
</dbReference>
<dbReference type="OrthoDB" id="2583685at2"/>
<reference evidence="1 2" key="1">
    <citation type="submission" date="2019-02" db="EMBL/GenBank/DDBJ databases">
        <title>Paenibacillus sp. nov., isolated from surface-sterilized tissue of Thalictrum simplex L.</title>
        <authorList>
            <person name="Tuo L."/>
        </authorList>
    </citation>
    <scope>NUCLEOTIDE SEQUENCE [LARGE SCALE GENOMIC DNA]</scope>
    <source>
        <strain evidence="1 2">N2SHLJ1</strain>
    </source>
</reference>
<comment type="caution">
    <text evidence="1">The sequence shown here is derived from an EMBL/GenBank/DDBJ whole genome shotgun (WGS) entry which is preliminary data.</text>
</comment>
<proteinExistence type="predicted"/>
<name>A0A4Q9DXV7_9BACL</name>
<sequence length="197" mass="21924">MHKWMLLAVAAILLAGCQRQSGQDDGITTKSLQRAETIRQLELTLKTLEPPSMSKEVMSLSDGELAEWMTGIDDWTYRVLSSPGSGELDELGLESIRRQLLKVYSPEMAGRAIAYYYHYDSLSGGTQADAAGTMLALRGGIEDYELSRWQPAPDQYCIELTGSTGLGQTANRIEHRSSYRLEEDKLVVTEFRLIPSS</sequence>
<dbReference type="RefSeq" id="WP_131012304.1">
    <property type="nucleotide sequence ID" value="NZ_SIRE01000004.1"/>
</dbReference>
<keyword evidence="2" id="KW-1185">Reference proteome</keyword>
<dbReference type="EMBL" id="SIRE01000004">
    <property type="protein sequence ID" value="TBL80703.1"/>
    <property type="molecule type" value="Genomic_DNA"/>
</dbReference>
<dbReference type="PROSITE" id="PS51257">
    <property type="entry name" value="PROKAR_LIPOPROTEIN"/>
    <property type="match status" value="1"/>
</dbReference>
<accession>A0A4Q9DXV7</accession>
<protein>
    <submittedName>
        <fullName evidence="1">Uncharacterized protein</fullName>
    </submittedName>
</protein>
<evidence type="ECO:0000313" key="2">
    <source>
        <dbReference type="Proteomes" id="UP000293142"/>
    </source>
</evidence>
<organism evidence="1 2">
    <name type="scientific">Paenibacillus thalictri</name>
    <dbReference type="NCBI Taxonomy" id="2527873"/>
    <lineage>
        <taxon>Bacteria</taxon>
        <taxon>Bacillati</taxon>
        <taxon>Bacillota</taxon>
        <taxon>Bacilli</taxon>
        <taxon>Bacillales</taxon>
        <taxon>Paenibacillaceae</taxon>
        <taxon>Paenibacillus</taxon>
    </lineage>
</organism>
<gene>
    <name evidence="1" type="ORF">EYB31_05605</name>
</gene>